<dbReference type="InterPro" id="IPR009057">
    <property type="entry name" value="Homeodomain-like_sf"/>
</dbReference>
<keyword evidence="4" id="KW-0862">Zinc</keyword>
<dbReference type="InterPro" id="IPR001005">
    <property type="entry name" value="SANT/Myb"/>
</dbReference>
<dbReference type="Gene3D" id="3.30.60.90">
    <property type="match status" value="1"/>
</dbReference>
<evidence type="ECO:0000256" key="5">
    <source>
        <dbReference type="ARBA" id="ARBA00023015"/>
    </source>
</evidence>
<evidence type="ECO:0000256" key="3">
    <source>
        <dbReference type="ARBA" id="ARBA00022771"/>
    </source>
</evidence>
<evidence type="ECO:0000259" key="9">
    <source>
        <dbReference type="PROSITE" id="PS50135"/>
    </source>
</evidence>
<dbReference type="InterPro" id="IPR041983">
    <property type="entry name" value="ADA2-like_ZZ"/>
</dbReference>
<dbReference type="CDD" id="cd02335">
    <property type="entry name" value="ZZ_ADA2"/>
    <property type="match status" value="1"/>
</dbReference>
<dbReference type="CTD" id="559295"/>
<dbReference type="OrthoDB" id="270417at2759"/>
<evidence type="ECO:0000256" key="4">
    <source>
        <dbReference type="ARBA" id="ARBA00022833"/>
    </source>
</evidence>
<evidence type="ECO:0000256" key="7">
    <source>
        <dbReference type="ARBA" id="ARBA00023242"/>
    </source>
</evidence>
<dbReference type="KEGG" id="clec:106666228"/>
<dbReference type="InterPro" id="IPR036388">
    <property type="entry name" value="WH-like_DNA-bd_sf"/>
</dbReference>
<sequence>MLVGFKMATEQPTKLKCTYCTDDVYGIAIKCVECVDFDLCLQCFSAGAEIGPHKNDHPYKFIDSGTTNINHGKKKWSSREHLELLYQIQCFGFGNWEEILPFIKPRTAEEAHDEYIAKFVDGSLGRALWPAAYEKRAQLPDLYKDDPPPPTHQVNFPPIDVTPEEAALLGYMPNRDDFDQEYDNEEAESLLSSLYLLNNTSEDDELYISLKLAQVDMYIDKLRERSRRKKICRDYQLIKKFFTAQKERLKLTKIPEQEFDEKYRWMCQLQTAKEHDCLLKNLLRQKELQHRLSELIKYRKNGLTKIEELPHFEQELQAKKGASGSSMQHYLTATLKKKKEKSEVKESCSTEKNYTSHTVNHGSLQGQERRQILGDFHPLLSEPSKHLLNKTEAQLCSSLELTPSQFVSMKTLFLANPHEIADTTPEKQIQQHVKSSGWFLAT</sequence>
<dbReference type="Gene3D" id="1.10.10.10">
    <property type="entry name" value="Winged helix-like DNA-binding domain superfamily/Winged helix DNA-binding domain"/>
    <property type="match status" value="1"/>
</dbReference>
<evidence type="ECO:0000313" key="11">
    <source>
        <dbReference type="EnsemblMetazoa" id="XP_014248758.1"/>
    </source>
</evidence>
<dbReference type="AlphaFoldDB" id="A0A8I6TE64"/>
<feature type="domain" description="SANT" evidence="10">
    <location>
        <begin position="71"/>
        <end position="123"/>
    </location>
</feature>
<dbReference type="SUPFAM" id="SSF57850">
    <property type="entry name" value="RING/U-box"/>
    <property type="match status" value="1"/>
</dbReference>
<name>A0A8I6TE64_CIMLE</name>
<keyword evidence="7" id="KW-0539">Nucleus</keyword>
<dbReference type="Pfam" id="PF24533">
    <property type="entry name" value="Tri-helical_Ada2b_C"/>
    <property type="match status" value="1"/>
</dbReference>
<dbReference type="EnsemblMetazoa" id="XM_014393272.2">
    <property type="protein sequence ID" value="XP_014248758.1"/>
    <property type="gene ID" value="LOC106666228"/>
</dbReference>
<dbReference type="GO" id="GO:0008270">
    <property type="term" value="F:zinc ion binding"/>
    <property type="evidence" value="ECO:0007669"/>
    <property type="project" value="UniProtKB-KW"/>
</dbReference>
<dbReference type="OMA" id="KLKFNRT"/>
<keyword evidence="3 8" id="KW-0863">Zinc-finger</keyword>
<dbReference type="Pfam" id="PF25299">
    <property type="entry name" value="ZZ_ADA2"/>
    <property type="match status" value="1"/>
</dbReference>
<organism evidence="11 12">
    <name type="scientific">Cimex lectularius</name>
    <name type="common">Bed bug</name>
    <name type="synonym">Acanthia lectularia</name>
    <dbReference type="NCBI Taxonomy" id="79782"/>
    <lineage>
        <taxon>Eukaryota</taxon>
        <taxon>Metazoa</taxon>
        <taxon>Ecdysozoa</taxon>
        <taxon>Arthropoda</taxon>
        <taxon>Hexapoda</taxon>
        <taxon>Insecta</taxon>
        <taxon>Pterygota</taxon>
        <taxon>Neoptera</taxon>
        <taxon>Paraneoptera</taxon>
        <taxon>Hemiptera</taxon>
        <taxon>Heteroptera</taxon>
        <taxon>Panheteroptera</taxon>
        <taxon>Cimicomorpha</taxon>
        <taxon>Cimicidae</taxon>
        <taxon>Cimex</taxon>
    </lineage>
</organism>
<dbReference type="GO" id="GO:0003713">
    <property type="term" value="F:transcription coactivator activity"/>
    <property type="evidence" value="ECO:0007669"/>
    <property type="project" value="TreeGrafter"/>
</dbReference>
<keyword evidence="12" id="KW-1185">Reference proteome</keyword>
<dbReference type="GO" id="GO:0006357">
    <property type="term" value="P:regulation of transcription by RNA polymerase II"/>
    <property type="evidence" value="ECO:0007669"/>
    <property type="project" value="TreeGrafter"/>
</dbReference>
<dbReference type="InterPro" id="IPR056267">
    <property type="entry name" value="Ada2b_C"/>
</dbReference>
<evidence type="ECO:0000259" key="10">
    <source>
        <dbReference type="PROSITE" id="PS51293"/>
    </source>
</evidence>
<keyword evidence="2" id="KW-0479">Metal-binding</keyword>
<dbReference type="SMART" id="SM00291">
    <property type="entry name" value="ZnF_ZZ"/>
    <property type="match status" value="1"/>
</dbReference>
<comment type="subcellular location">
    <subcellularLocation>
        <location evidence="1">Nucleus</location>
    </subcellularLocation>
</comment>
<dbReference type="InterPro" id="IPR043145">
    <property type="entry name" value="Znf_ZZ_sf"/>
</dbReference>
<reference evidence="11" key="1">
    <citation type="submission" date="2022-01" db="UniProtKB">
        <authorList>
            <consortium name="EnsemblMetazoa"/>
        </authorList>
    </citation>
    <scope>IDENTIFICATION</scope>
</reference>
<dbReference type="GO" id="GO:0070461">
    <property type="term" value="C:SAGA-type complex"/>
    <property type="evidence" value="ECO:0007669"/>
    <property type="project" value="TreeGrafter"/>
</dbReference>
<dbReference type="InterPro" id="IPR017884">
    <property type="entry name" value="SANT_dom"/>
</dbReference>
<dbReference type="PANTHER" id="PTHR12374:SF63">
    <property type="entry name" value="TRANSCRIPTIONAL ADAPTER 2-BETA"/>
    <property type="match status" value="1"/>
</dbReference>
<dbReference type="InterPro" id="IPR055141">
    <property type="entry name" value="TADA2A_B-like_dom"/>
</dbReference>
<dbReference type="InterPro" id="IPR000433">
    <property type="entry name" value="Znf_ZZ"/>
</dbReference>
<dbReference type="GeneID" id="106666228"/>
<dbReference type="GO" id="GO:0006338">
    <property type="term" value="P:chromatin remodeling"/>
    <property type="evidence" value="ECO:0007669"/>
    <property type="project" value="TreeGrafter"/>
</dbReference>
<evidence type="ECO:0000256" key="8">
    <source>
        <dbReference type="PROSITE-ProRule" id="PRU00228"/>
    </source>
</evidence>
<dbReference type="Proteomes" id="UP000494040">
    <property type="component" value="Unassembled WGS sequence"/>
</dbReference>
<dbReference type="Pfam" id="PF22941">
    <property type="entry name" value="TADA2A-like_3rd"/>
    <property type="match status" value="1"/>
</dbReference>
<evidence type="ECO:0008006" key="13">
    <source>
        <dbReference type="Google" id="ProtNLM"/>
    </source>
</evidence>
<keyword evidence="5" id="KW-0805">Transcription regulation</keyword>
<evidence type="ECO:0000256" key="2">
    <source>
        <dbReference type="ARBA" id="ARBA00022723"/>
    </source>
</evidence>
<dbReference type="GO" id="GO:0005634">
    <property type="term" value="C:nucleus"/>
    <property type="evidence" value="ECO:0007669"/>
    <property type="project" value="UniProtKB-SubCell"/>
</dbReference>
<dbReference type="RefSeq" id="XP_014248758.1">
    <property type="nucleotide sequence ID" value="XM_014393272.2"/>
</dbReference>
<proteinExistence type="predicted"/>
<feature type="domain" description="ZZ-type" evidence="9">
    <location>
        <begin position="12"/>
        <end position="67"/>
    </location>
</feature>
<dbReference type="SUPFAM" id="SSF46689">
    <property type="entry name" value="Homeodomain-like"/>
    <property type="match status" value="2"/>
</dbReference>
<evidence type="ECO:0000313" key="12">
    <source>
        <dbReference type="Proteomes" id="UP000494040"/>
    </source>
</evidence>
<evidence type="ECO:0000256" key="6">
    <source>
        <dbReference type="ARBA" id="ARBA00023163"/>
    </source>
</evidence>
<dbReference type="PROSITE" id="PS51293">
    <property type="entry name" value="SANT"/>
    <property type="match status" value="1"/>
</dbReference>
<dbReference type="GO" id="GO:0003682">
    <property type="term" value="F:chromatin binding"/>
    <property type="evidence" value="ECO:0007669"/>
    <property type="project" value="TreeGrafter"/>
</dbReference>
<dbReference type="CDD" id="cd00167">
    <property type="entry name" value="SANT"/>
    <property type="match status" value="1"/>
</dbReference>
<dbReference type="PROSITE" id="PS50135">
    <property type="entry name" value="ZF_ZZ_2"/>
    <property type="match status" value="1"/>
</dbReference>
<dbReference type="FunFam" id="3.30.60.90:FF:000008">
    <property type="entry name" value="Transcriptional adapter 2"/>
    <property type="match status" value="1"/>
</dbReference>
<protein>
    <recommendedName>
        <fullName evidence="13">Transcriptional adapter</fullName>
    </recommendedName>
</protein>
<keyword evidence="6" id="KW-0804">Transcription</keyword>
<accession>A0A8I6TE64</accession>
<evidence type="ECO:0000256" key="1">
    <source>
        <dbReference type="ARBA" id="ARBA00004123"/>
    </source>
</evidence>
<dbReference type="PANTHER" id="PTHR12374">
    <property type="entry name" value="TRANSCRIPTIONAL ADAPTOR 2 ADA2 -RELATED"/>
    <property type="match status" value="1"/>
</dbReference>